<evidence type="ECO:0000313" key="1">
    <source>
        <dbReference type="EMBL" id="CAI9120666.1"/>
    </source>
</evidence>
<dbReference type="AlphaFoldDB" id="A0AA35UNF9"/>
<dbReference type="EMBL" id="CATKSH010000007">
    <property type="protein sequence ID" value="CAI9120666.1"/>
    <property type="molecule type" value="Genomic_DNA"/>
</dbReference>
<gene>
    <name evidence="1" type="ORF">LMG32879_001504</name>
</gene>
<evidence type="ECO:0000313" key="2">
    <source>
        <dbReference type="Proteomes" id="UP001176960"/>
    </source>
</evidence>
<reference evidence="1" key="1">
    <citation type="submission" date="2023-03" db="EMBL/GenBank/DDBJ databases">
        <authorList>
            <person name="Cleenwerck I."/>
        </authorList>
    </citation>
    <scope>NUCLEOTIDE SEQUENCE</scope>
    <source>
        <strain evidence="1">LMG 32879</strain>
    </source>
</reference>
<protein>
    <submittedName>
        <fullName evidence="1">Uncharacterized protein</fullName>
    </submittedName>
</protein>
<name>A0AA35UNF9_9PROT</name>
<dbReference type="Proteomes" id="UP001176960">
    <property type="component" value="Unassembled WGS sequence"/>
</dbReference>
<accession>A0AA35UNF9</accession>
<proteinExistence type="predicted"/>
<sequence>MNDAAKAFEPDRAIENAVRDDLAAAFDPQQPHIPDELRKCGAVVDNAIEYMVGKDLPPEMVASALLAGSLGILARTSDAATMVRMLQTAIFSIQNGELTPPDDARTP</sequence>
<dbReference type="RefSeq" id="WP_289841342.1">
    <property type="nucleotide sequence ID" value="NZ_CATKSH010000007.1"/>
</dbReference>
<comment type="caution">
    <text evidence="1">The sequence shown here is derived from an EMBL/GenBank/DDBJ whole genome shotgun (WGS) entry which is preliminary data.</text>
</comment>
<keyword evidence="2" id="KW-1185">Reference proteome</keyword>
<organism evidence="1 2">
    <name type="scientific">Brytella acorum</name>
    <dbReference type="NCBI Taxonomy" id="2959299"/>
    <lineage>
        <taxon>Bacteria</taxon>
        <taxon>Pseudomonadati</taxon>
        <taxon>Pseudomonadota</taxon>
        <taxon>Alphaproteobacteria</taxon>
        <taxon>Acetobacterales</taxon>
        <taxon>Acetobacteraceae</taxon>
        <taxon>Brytella</taxon>
    </lineage>
</organism>